<evidence type="ECO:0000256" key="3">
    <source>
        <dbReference type="ARBA" id="ARBA00022692"/>
    </source>
</evidence>
<evidence type="ECO:0000313" key="10">
    <source>
        <dbReference type="EMBL" id="KAK3781002.1"/>
    </source>
</evidence>
<evidence type="ECO:0000256" key="1">
    <source>
        <dbReference type="ARBA" id="ARBA00004167"/>
    </source>
</evidence>
<keyword evidence="3 9" id="KW-0812">Transmembrane</keyword>
<evidence type="ECO:0000256" key="9">
    <source>
        <dbReference type="SAM" id="Phobius"/>
    </source>
</evidence>
<dbReference type="GO" id="GO:0005743">
    <property type="term" value="C:mitochondrial inner membrane"/>
    <property type="evidence" value="ECO:0007669"/>
    <property type="project" value="TreeGrafter"/>
</dbReference>
<feature type="transmembrane region" description="Helical" evidence="9">
    <location>
        <begin position="12"/>
        <end position="31"/>
    </location>
</feature>
<evidence type="ECO:0000256" key="7">
    <source>
        <dbReference type="ARBA" id="ARBA00023136"/>
    </source>
</evidence>
<protein>
    <recommendedName>
        <fullName evidence="12">Protein PET100 homolog, mitochondrial</fullName>
    </recommendedName>
</protein>
<dbReference type="InterPro" id="IPR018625">
    <property type="entry name" value="Pet100"/>
</dbReference>
<dbReference type="PANTHER" id="PTHR33968:SF1">
    <property type="entry name" value="PROTEIN PET100 HOMOLOG, MITOCHONDRIAL"/>
    <property type="match status" value="1"/>
</dbReference>
<evidence type="ECO:0000256" key="4">
    <source>
        <dbReference type="ARBA" id="ARBA00022946"/>
    </source>
</evidence>
<proteinExistence type="inferred from homology"/>
<keyword evidence="4" id="KW-0809">Transit peptide</keyword>
<sequence length="80" mass="9537">MGGWQLEVFRMAVYISFPVGLFYFFNQPSFFENWMMEKRASLFPPQDPNASKILEDFKEKQELRRENKMIAAYNAKKESS</sequence>
<evidence type="ECO:0000256" key="2">
    <source>
        <dbReference type="ARBA" id="ARBA00004325"/>
    </source>
</evidence>
<dbReference type="PANTHER" id="PTHR33968">
    <property type="entry name" value="PROTEIN PET100 HOMOLOG, MITOCHONDRIAL"/>
    <property type="match status" value="1"/>
</dbReference>
<comment type="caution">
    <text evidence="10">The sequence shown here is derived from an EMBL/GenBank/DDBJ whole genome shotgun (WGS) entry which is preliminary data.</text>
</comment>
<dbReference type="Proteomes" id="UP001283361">
    <property type="component" value="Unassembled WGS sequence"/>
</dbReference>
<dbReference type="GO" id="GO:0033617">
    <property type="term" value="P:mitochondrial respiratory chain complex IV assembly"/>
    <property type="evidence" value="ECO:0007669"/>
    <property type="project" value="InterPro"/>
</dbReference>
<evidence type="ECO:0008006" key="12">
    <source>
        <dbReference type="Google" id="ProtNLM"/>
    </source>
</evidence>
<dbReference type="AlphaFoldDB" id="A0AAE1A682"/>
<comment type="similarity">
    <text evidence="8">Belongs to the PET100 family.</text>
</comment>
<name>A0AAE1A682_9GAST</name>
<keyword evidence="5 9" id="KW-1133">Transmembrane helix</keyword>
<keyword evidence="6" id="KW-0496">Mitochondrion</keyword>
<gene>
    <name evidence="10" type="ORF">RRG08_046306</name>
</gene>
<evidence type="ECO:0000313" key="11">
    <source>
        <dbReference type="Proteomes" id="UP001283361"/>
    </source>
</evidence>
<keyword evidence="7 9" id="KW-0472">Membrane</keyword>
<accession>A0AAE1A682</accession>
<evidence type="ECO:0000256" key="6">
    <source>
        <dbReference type="ARBA" id="ARBA00023128"/>
    </source>
</evidence>
<keyword evidence="11" id="KW-1185">Reference proteome</keyword>
<comment type="subcellular location">
    <subcellularLocation>
        <location evidence="1">Membrane</location>
        <topology evidence="1">Single-pass membrane protein</topology>
    </subcellularLocation>
    <subcellularLocation>
        <location evidence="2">Mitochondrion membrane</location>
    </subcellularLocation>
</comment>
<dbReference type="GO" id="GO:0051082">
    <property type="term" value="F:unfolded protein binding"/>
    <property type="evidence" value="ECO:0007669"/>
    <property type="project" value="TreeGrafter"/>
</dbReference>
<evidence type="ECO:0000256" key="5">
    <source>
        <dbReference type="ARBA" id="ARBA00022989"/>
    </source>
</evidence>
<dbReference type="Pfam" id="PF09803">
    <property type="entry name" value="Pet100"/>
    <property type="match status" value="1"/>
</dbReference>
<organism evidence="10 11">
    <name type="scientific">Elysia crispata</name>
    <name type="common">lettuce slug</name>
    <dbReference type="NCBI Taxonomy" id="231223"/>
    <lineage>
        <taxon>Eukaryota</taxon>
        <taxon>Metazoa</taxon>
        <taxon>Spiralia</taxon>
        <taxon>Lophotrochozoa</taxon>
        <taxon>Mollusca</taxon>
        <taxon>Gastropoda</taxon>
        <taxon>Heterobranchia</taxon>
        <taxon>Euthyneura</taxon>
        <taxon>Panpulmonata</taxon>
        <taxon>Sacoglossa</taxon>
        <taxon>Placobranchoidea</taxon>
        <taxon>Plakobranchidae</taxon>
        <taxon>Elysia</taxon>
    </lineage>
</organism>
<reference evidence="10" key="1">
    <citation type="journal article" date="2023" name="G3 (Bethesda)">
        <title>A reference genome for the long-term kleptoplast-retaining sea slug Elysia crispata morphotype clarki.</title>
        <authorList>
            <person name="Eastman K.E."/>
            <person name="Pendleton A.L."/>
            <person name="Shaikh M.A."/>
            <person name="Suttiyut T."/>
            <person name="Ogas R."/>
            <person name="Tomko P."/>
            <person name="Gavelis G."/>
            <person name="Widhalm J.R."/>
            <person name="Wisecaver J.H."/>
        </authorList>
    </citation>
    <scope>NUCLEOTIDE SEQUENCE</scope>
    <source>
        <strain evidence="10">ECLA1</strain>
    </source>
</reference>
<evidence type="ECO:0000256" key="8">
    <source>
        <dbReference type="ARBA" id="ARBA00038077"/>
    </source>
</evidence>
<dbReference type="EMBL" id="JAWDGP010002673">
    <property type="protein sequence ID" value="KAK3781002.1"/>
    <property type="molecule type" value="Genomic_DNA"/>
</dbReference>